<dbReference type="InterPro" id="IPR011009">
    <property type="entry name" value="Kinase-like_dom_sf"/>
</dbReference>
<reference evidence="2" key="1">
    <citation type="submission" date="2018-11" db="EMBL/GenBank/DDBJ databases">
        <authorList>
            <consortium name="Pathogen Informatics"/>
        </authorList>
    </citation>
    <scope>NUCLEOTIDE SEQUENCE</scope>
</reference>
<organism evidence="2 3">
    <name type="scientific">Protopolystoma xenopodis</name>
    <dbReference type="NCBI Taxonomy" id="117903"/>
    <lineage>
        <taxon>Eukaryota</taxon>
        <taxon>Metazoa</taxon>
        <taxon>Spiralia</taxon>
        <taxon>Lophotrochozoa</taxon>
        <taxon>Platyhelminthes</taxon>
        <taxon>Monogenea</taxon>
        <taxon>Polyopisthocotylea</taxon>
        <taxon>Polystomatidea</taxon>
        <taxon>Polystomatidae</taxon>
        <taxon>Protopolystoma</taxon>
    </lineage>
</organism>
<dbReference type="Proteomes" id="UP000784294">
    <property type="component" value="Unassembled WGS sequence"/>
</dbReference>
<evidence type="ECO:0000313" key="3">
    <source>
        <dbReference type="Proteomes" id="UP000784294"/>
    </source>
</evidence>
<gene>
    <name evidence="2" type="ORF">PXEA_LOCUS16652</name>
</gene>
<dbReference type="Gene3D" id="1.10.510.10">
    <property type="entry name" value="Transferase(Phosphotransferase) domain 1"/>
    <property type="match status" value="1"/>
</dbReference>
<evidence type="ECO:0008006" key="4">
    <source>
        <dbReference type="Google" id="ProtNLM"/>
    </source>
</evidence>
<dbReference type="EMBL" id="CAAALY010060662">
    <property type="protein sequence ID" value="VEL23212.1"/>
    <property type="molecule type" value="Genomic_DNA"/>
</dbReference>
<protein>
    <recommendedName>
        <fullName evidence="4">Protein kinase domain-containing protein</fullName>
    </recommendedName>
</protein>
<accession>A0A448WYB1</accession>
<dbReference type="SUPFAM" id="SSF56112">
    <property type="entry name" value="Protein kinase-like (PK-like)"/>
    <property type="match status" value="1"/>
</dbReference>
<dbReference type="OrthoDB" id="10020333at2759"/>
<name>A0A448WYB1_9PLAT</name>
<evidence type="ECO:0000256" key="1">
    <source>
        <dbReference type="SAM" id="MobiDB-lite"/>
    </source>
</evidence>
<keyword evidence="3" id="KW-1185">Reference proteome</keyword>
<feature type="region of interest" description="Disordered" evidence="1">
    <location>
        <begin position="168"/>
        <end position="202"/>
    </location>
</feature>
<sequence length="202" mass="22258">MQHLAWKRVKVSAPFTYEFYFYLLSCIQIRRQEKRLIGCPPPCSAKPVCSPTTEIKTGDNGVNAVAHNITSVDSPNKITLLSTHVFPSSAYDLLTRLLEPDPGLRISAIEALRHPFLRGYASSCRLNDGGDNSKRMCDGFSGRIGEIQAATCSSLASPAALGTQELIRNRLSPRRRLPPSQGDGAHADRQRTCTFYPRPGLD</sequence>
<dbReference type="AlphaFoldDB" id="A0A448WYB1"/>
<comment type="caution">
    <text evidence="2">The sequence shown here is derived from an EMBL/GenBank/DDBJ whole genome shotgun (WGS) entry which is preliminary data.</text>
</comment>
<evidence type="ECO:0000313" key="2">
    <source>
        <dbReference type="EMBL" id="VEL23212.1"/>
    </source>
</evidence>
<proteinExistence type="predicted"/>